<name>A0A6P6RRG9_9EIME</name>
<evidence type="ECO:0000313" key="1">
    <source>
        <dbReference type="Proteomes" id="UP000515125"/>
    </source>
</evidence>
<reference evidence="2" key="1">
    <citation type="submission" date="2025-08" db="UniProtKB">
        <authorList>
            <consortium name="RefSeq"/>
        </authorList>
    </citation>
    <scope>IDENTIFICATION</scope>
</reference>
<dbReference type="GeneID" id="34623472"/>
<protein>
    <submittedName>
        <fullName evidence="2">Uncharacterized protein LOC34623472</fullName>
    </submittedName>
</protein>
<gene>
    <name evidence="2" type="primary">LOC34623472</name>
</gene>
<dbReference type="RefSeq" id="XP_026190391.1">
    <property type="nucleotide sequence ID" value="XM_026334606.1"/>
</dbReference>
<sequence length="159" mass="17715">MASAHCPFRCSQLMLRGCSVLMSGHAWCVLQTLNESFTPQLCPRSEILALARPRSNKVQQASGHEAGRSYLSNLTVSAVVIGEAALVKVSINFHCENVKAEKLTKNAYTNARKNAPCGAHLLSKEYLGELEKKRSNKEAMRIQRQKQLSVFWELLLITN</sequence>
<organism evidence="1 2">
    <name type="scientific">Cyclospora cayetanensis</name>
    <dbReference type="NCBI Taxonomy" id="88456"/>
    <lineage>
        <taxon>Eukaryota</taxon>
        <taxon>Sar</taxon>
        <taxon>Alveolata</taxon>
        <taxon>Apicomplexa</taxon>
        <taxon>Conoidasida</taxon>
        <taxon>Coccidia</taxon>
        <taxon>Eucoccidiorida</taxon>
        <taxon>Eimeriorina</taxon>
        <taxon>Eimeriidae</taxon>
        <taxon>Cyclospora</taxon>
    </lineage>
</organism>
<accession>A0A6P6RRG9</accession>
<dbReference type="AlphaFoldDB" id="A0A6P6RRG9"/>
<evidence type="ECO:0000313" key="2">
    <source>
        <dbReference type="RefSeq" id="XP_026190391.1"/>
    </source>
</evidence>
<keyword evidence="1" id="KW-1185">Reference proteome</keyword>
<dbReference type="Proteomes" id="UP000515125">
    <property type="component" value="Unplaced"/>
</dbReference>
<proteinExistence type="predicted"/>